<evidence type="ECO:0000256" key="17">
    <source>
        <dbReference type="ARBA" id="ARBA00044900"/>
    </source>
</evidence>
<dbReference type="Pfam" id="PF07690">
    <property type="entry name" value="MFS_1"/>
    <property type="match status" value="1"/>
</dbReference>
<dbReference type="InterPro" id="IPR020846">
    <property type="entry name" value="MFS_dom"/>
</dbReference>
<organism evidence="29 30">
    <name type="scientific">Nonomuraea mesophila</name>
    <dbReference type="NCBI Taxonomy" id="2530382"/>
    <lineage>
        <taxon>Bacteria</taxon>
        <taxon>Bacillati</taxon>
        <taxon>Actinomycetota</taxon>
        <taxon>Actinomycetes</taxon>
        <taxon>Streptosporangiales</taxon>
        <taxon>Streptosporangiaceae</taxon>
        <taxon>Nonomuraea</taxon>
    </lineage>
</organism>
<comment type="subcellular location">
    <subcellularLocation>
        <location evidence="2">Cell membrane</location>
        <topology evidence="2">Multi-pass membrane protein</topology>
    </subcellularLocation>
    <subcellularLocation>
        <location evidence="1">Lysosome membrane</location>
        <topology evidence="1">Multi-pass membrane protein</topology>
    </subcellularLocation>
</comment>
<feature type="transmembrane region" description="Helical" evidence="27">
    <location>
        <begin position="191"/>
        <end position="216"/>
    </location>
</feature>
<feature type="transmembrane region" description="Helical" evidence="27">
    <location>
        <begin position="376"/>
        <end position="399"/>
    </location>
</feature>
<accession>A0A4R5FIB2</accession>
<dbReference type="PROSITE" id="PS50850">
    <property type="entry name" value="MFS"/>
    <property type="match status" value="1"/>
</dbReference>
<comment type="catalytic activity">
    <reaction evidence="19">
        <text>L-histidyl-L-alpha-amino acid(out) = L-histidyl-L-alpha-amino acid(in)</text>
        <dbReference type="Rhea" id="RHEA:79379"/>
        <dbReference type="ChEBI" id="CHEBI:229964"/>
    </reaction>
</comment>
<evidence type="ECO:0000256" key="7">
    <source>
        <dbReference type="ARBA" id="ARBA00023136"/>
    </source>
</evidence>
<keyword evidence="30" id="KW-1185">Reference proteome</keyword>
<feature type="transmembrane region" description="Helical" evidence="27">
    <location>
        <begin position="40"/>
        <end position="58"/>
    </location>
</feature>
<evidence type="ECO:0000256" key="26">
    <source>
        <dbReference type="SAM" id="MobiDB-lite"/>
    </source>
</evidence>
<dbReference type="PANTHER" id="PTHR23512:SF3">
    <property type="entry name" value="MAJOR FACILITATOR SUPERFAMILY DOMAIN-CONTAINING PROTEIN 1"/>
    <property type="match status" value="1"/>
</dbReference>
<gene>
    <name evidence="29" type="ORF">E1295_18345</name>
</gene>
<feature type="region of interest" description="Disordered" evidence="26">
    <location>
        <begin position="1"/>
        <end position="33"/>
    </location>
</feature>
<comment type="catalytic activity">
    <reaction evidence="21">
        <text>L-lysyl-glycine(out) = L-lysyl-glycine(in)</text>
        <dbReference type="Rhea" id="RHEA:79407"/>
        <dbReference type="ChEBI" id="CHEBI:191202"/>
    </reaction>
</comment>
<protein>
    <recommendedName>
        <fullName evidence="22">Lysosomal dipeptide transporter MFSD1</fullName>
    </recommendedName>
    <alternativeName>
        <fullName evidence="23">Major facilitator superfamily domain-containing protein 1</fullName>
    </alternativeName>
</protein>
<keyword evidence="8" id="KW-0458">Lysosome</keyword>
<evidence type="ECO:0000256" key="11">
    <source>
        <dbReference type="ARBA" id="ARBA00044881"/>
    </source>
</evidence>
<evidence type="ECO:0000256" key="23">
    <source>
        <dbReference type="ARBA" id="ARBA00045018"/>
    </source>
</evidence>
<dbReference type="GO" id="GO:0005765">
    <property type="term" value="C:lysosomal membrane"/>
    <property type="evidence" value="ECO:0007669"/>
    <property type="project" value="UniProtKB-SubCell"/>
</dbReference>
<dbReference type="InterPro" id="IPR036259">
    <property type="entry name" value="MFS_trans_sf"/>
</dbReference>
<evidence type="ECO:0000259" key="28">
    <source>
        <dbReference type="PROSITE" id="PS50850"/>
    </source>
</evidence>
<comment type="catalytic activity">
    <reaction evidence="9">
        <text>L-lysyl-L-alanine(out) = L-lysyl-L-alanine(in)</text>
        <dbReference type="Rhea" id="RHEA:79399"/>
        <dbReference type="ChEBI" id="CHEBI:229954"/>
    </reaction>
</comment>
<evidence type="ECO:0000256" key="21">
    <source>
        <dbReference type="ARBA" id="ARBA00044924"/>
    </source>
</evidence>
<feature type="transmembrane region" description="Helical" evidence="27">
    <location>
        <begin position="249"/>
        <end position="272"/>
    </location>
</feature>
<feature type="transmembrane region" description="Helical" evidence="27">
    <location>
        <begin position="108"/>
        <end position="127"/>
    </location>
</feature>
<dbReference type="AlphaFoldDB" id="A0A4R5FIB2"/>
<feature type="transmembrane region" description="Helical" evidence="27">
    <location>
        <begin position="133"/>
        <end position="153"/>
    </location>
</feature>
<evidence type="ECO:0000313" key="29">
    <source>
        <dbReference type="EMBL" id="TDE51467.1"/>
    </source>
</evidence>
<comment type="subunit">
    <text evidence="25">Homodimer. Interacts with lysosomal protein GLMP (via lumenal domain); the interaction starts while both proteins are still in the endoplasmic reticulum and is required for stabilization of MFSD1 in lysosomes but has no direct effect on its targeting to lysosomes or transporter activity.</text>
</comment>
<name>A0A4R5FIB2_9ACTN</name>
<comment type="catalytic activity">
    <reaction evidence="17">
        <text>L-lysyl-L-lysine(out) = L-lysyl-L-lysine(in)</text>
        <dbReference type="Rhea" id="RHEA:79403"/>
        <dbReference type="ChEBI" id="CHEBI:229956"/>
    </reaction>
</comment>
<evidence type="ECO:0000256" key="8">
    <source>
        <dbReference type="ARBA" id="ARBA00023228"/>
    </source>
</evidence>
<feature type="transmembrane region" description="Helical" evidence="27">
    <location>
        <begin position="284"/>
        <end position="307"/>
    </location>
</feature>
<comment type="catalytic activity">
    <reaction evidence="10">
        <text>L-histidyl-glycine(out) = L-histidyl-glycine(in)</text>
        <dbReference type="Rhea" id="RHEA:79395"/>
        <dbReference type="ChEBI" id="CHEBI:229957"/>
    </reaction>
</comment>
<comment type="caution">
    <text evidence="29">The sequence shown here is derived from an EMBL/GenBank/DDBJ whole genome shotgun (WGS) entry which is preliminary data.</text>
</comment>
<comment type="function">
    <text evidence="24">Lysosomal dipeptide uniporter that selectively exports lysine, arginine or histidine-containing dipeptides with a net positive charge from the lysosome lumen into the cytosol. Could play a role in a specific type of protein O-glycosylation indirectly regulating macrophages migration and tissue invasion. Also essential for liver homeostasis.</text>
</comment>
<feature type="transmembrane region" description="Helical" evidence="27">
    <location>
        <begin position="340"/>
        <end position="364"/>
    </location>
</feature>
<evidence type="ECO:0000256" key="27">
    <source>
        <dbReference type="SAM" id="Phobius"/>
    </source>
</evidence>
<evidence type="ECO:0000256" key="13">
    <source>
        <dbReference type="ARBA" id="ARBA00044891"/>
    </source>
</evidence>
<evidence type="ECO:0000256" key="9">
    <source>
        <dbReference type="ARBA" id="ARBA00044876"/>
    </source>
</evidence>
<keyword evidence="5 27" id="KW-0812">Transmembrane</keyword>
<evidence type="ECO:0000256" key="10">
    <source>
        <dbReference type="ARBA" id="ARBA00044878"/>
    </source>
</evidence>
<comment type="similarity">
    <text evidence="3">Belongs to the major facilitator superfamily.</text>
</comment>
<evidence type="ECO:0000256" key="14">
    <source>
        <dbReference type="ARBA" id="ARBA00044893"/>
    </source>
</evidence>
<evidence type="ECO:0000256" key="12">
    <source>
        <dbReference type="ARBA" id="ARBA00044884"/>
    </source>
</evidence>
<evidence type="ECO:0000313" key="30">
    <source>
        <dbReference type="Proteomes" id="UP000295136"/>
    </source>
</evidence>
<evidence type="ECO:0000256" key="1">
    <source>
        <dbReference type="ARBA" id="ARBA00004155"/>
    </source>
</evidence>
<evidence type="ECO:0000256" key="24">
    <source>
        <dbReference type="ARBA" id="ARBA00045709"/>
    </source>
</evidence>
<evidence type="ECO:0000256" key="20">
    <source>
        <dbReference type="ARBA" id="ARBA00044919"/>
    </source>
</evidence>
<keyword evidence="6 27" id="KW-1133">Transmembrane helix</keyword>
<comment type="catalytic activity">
    <reaction evidence="11">
        <text>L-alpha-aminoacyl-L-arginine(out) = L-alpha-aminoacyl-L-arginine(in)</text>
        <dbReference type="Rhea" id="RHEA:79367"/>
        <dbReference type="ChEBI" id="CHEBI:229968"/>
    </reaction>
</comment>
<dbReference type="InterPro" id="IPR011701">
    <property type="entry name" value="MFS"/>
</dbReference>
<sequence length="449" mass="46812">MGSTLSDQCGPRAAPRDEAGAAAGHRSPPPPPVRPARARYTVWIAAVSVYVVAAFYRSVLSAAGPAAVDRFDITATQLAGLVVGQLLVYAAMQIPVGMLVDRFGPRRLLVAGATVMTCAHLGFAVTGEYVGALVARMLVGTGDAMILISVLRLVTAWFPPRRSMVMVTTTAAVGGLGALAAAAPLSRSLLAFGWTATLLVSASFGAVVGVLALVVVRDTPGRSGTRAPDSLPTIIRDVRVTWRNPGTKLGFWSHFSLLFPFNVFCLLWGYPYLIESEHVARETAAVMVGLPTAVVVAGGPLIGAYVARRGRLRPAIVMAVLAGVALTWTAALLWPGDAPLALLGVLAVAVGICAPASMIGFDVVRTCVSGSQLGRATGTVNFGGFGASVLVVLAIGIVLDAGSASLSAETYRWAMCLHYPVWLLGGIQVWRYRHCSRKPPGAQPGSTTM</sequence>
<dbReference type="CDD" id="cd06174">
    <property type="entry name" value="MFS"/>
    <property type="match status" value="1"/>
</dbReference>
<evidence type="ECO:0000256" key="15">
    <source>
        <dbReference type="ARBA" id="ARBA00044898"/>
    </source>
</evidence>
<feature type="transmembrane region" description="Helical" evidence="27">
    <location>
        <begin position="78"/>
        <end position="96"/>
    </location>
</feature>
<evidence type="ECO:0000256" key="18">
    <source>
        <dbReference type="ARBA" id="ARBA00044903"/>
    </source>
</evidence>
<evidence type="ECO:0000256" key="22">
    <source>
        <dbReference type="ARBA" id="ARBA00044985"/>
    </source>
</evidence>
<dbReference type="SUPFAM" id="SSF103473">
    <property type="entry name" value="MFS general substrate transporter"/>
    <property type="match status" value="1"/>
</dbReference>
<proteinExistence type="inferred from homology"/>
<evidence type="ECO:0000256" key="25">
    <source>
        <dbReference type="ARBA" id="ARBA00046376"/>
    </source>
</evidence>
<reference evidence="29 30" key="1">
    <citation type="submission" date="2019-03" db="EMBL/GenBank/DDBJ databases">
        <title>Draft genome sequences of novel Actinobacteria.</title>
        <authorList>
            <person name="Sahin N."/>
            <person name="Ay H."/>
            <person name="Saygin H."/>
        </authorList>
    </citation>
    <scope>NUCLEOTIDE SEQUENCE [LARGE SCALE GENOMIC DNA]</scope>
    <source>
        <strain evidence="29 30">6K102</strain>
    </source>
</reference>
<evidence type="ECO:0000256" key="19">
    <source>
        <dbReference type="ARBA" id="ARBA00044912"/>
    </source>
</evidence>
<comment type="catalytic activity">
    <reaction evidence="14">
        <text>L-alpha-aminoacyl-L-lysine(out) = L-alpha-aminoacyl-L-lysine(in)</text>
        <dbReference type="Rhea" id="RHEA:79383"/>
        <dbReference type="ChEBI" id="CHEBI:229966"/>
    </reaction>
</comment>
<evidence type="ECO:0000256" key="3">
    <source>
        <dbReference type="ARBA" id="ARBA00008335"/>
    </source>
</evidence>
<comment type="catalytic activity">
    <reaction evidence="18">
        <text>L-arginyl-glycine(out) = L-arginyl-glycine(in)</text>
        <dbReference type="Rhea" id="RHEA:79391"/>
        <dbReference type="ChEBI" id="CHEBI:229955"/>
    </reaction>
</comment>
<dbReference type="Gene3D" id="1.20.1250.20">
    <property type="entry name" value="MFS general substrate transporter like domains"/>
    <property type="match status" value="2"/>
</dbReference>
<evidence type="ECO:0000256" key="2">
    <source>
        <dbReference type="ARBA" id="ARBA00004651"/>
    </source>
</evidence>
<feature type="transmembrane region" description="Helical" evidence="27">
    <location>
        <begin position="314"/>
        <end position="334"/>
    </location>
</feature>
<evidence type="ECO:0000256" key="4">
    <source>
        <dbReference type="ARBA" id="ARBA00022448"/>
    </source>
</evidence>
<feature type="transmembrane region" description="Helical" evidence="27">
    <location>
        <begin position="165"/>
        <end position="185"/>
    </location>
</feature>
<dbReference type="PANTHER" id="PTHR23512">
    <property type="entry name" value="MAJOR FACILITATOR SUPERFAMILY DOMAIN-CONTAINING PROTEIN 1"/>
    <property type="match status" value="1"/>
</dbReference>
<dbReference type="Proteomes" id="UP000295136">
    <property type="component" value="Unassembled WGS sequence"/>
</dbReference>
<dbReference type="EMBL" id="SMLD01000043">
    <property type="protein sequence ID" value="TDE51467.1"/>
    <property type="molecule type" value="Genomic_DNA"/>
</dbReference>
<comment type="catalytic activity">
    <reaction evidence="13">
        <text>L-lysyl-L-alpha-amino acid(out) = L-lysyl-L-alpha-amino acid(in)</text>
        <dbReference type="Rhea" id="RHEA:79387"/>
        <dbReference type="ChEBI" id="CHEBI:229965"/>
    </reaction>
</comment>
<keyword evidence="7 27" id="KW-0472">Membrane</keyword>
<dbReference type="GO" id="GO:0022857">
    <property type="term" value="F:transmembrane transporter activity"/>
    <property type="evidence" value="ECO:0007669"/>
    <property type="project" value="InterPro"/>
</dbReference>
<comment type="catalytic activity">
    <reaction evidence="12">
        <text>L-alpha-aminoacyl-L-histidine(out) = L-alpha-aminoacyl-L-histidine(in)</text>
        <dbReference type="Rhea" id="RHEA:79375"/>
        <dbReference type="ChEBI" id="CHEBI:229967"/>
    </reaction>
</comment>
<comment type="catalytic activity">
    <reaction evidence="20">
        <text>L-alanyl-L-lysine(out) = L-alanyl-L-lysine(in)</text>
        <dbReference type="Rhea" id="RHEA:79415"/>
        <dbReference type="ChEBI" id="CHEBI:192470"/>
    </reaction>
</comment>
<dbReference type="InterPro" id="IPR052187">
    <property type="entry name" value="MFSD1"/>
</dbReference>
<feature type="domain" description="Major facilitator superfamily (MFS) profile" evidence="28">
    <location>
        <begin position="42"/>
        <end position="437"/>
    </location>
</feature>
<evidence type="ECO:0000256" key="5">
    <source>
        <dbReference type="ARBA" id="ARBA00022692"/>
    </source>
</evidence>
<dbReference type="GO" id="GO:0005886">
    <property type="term" value="C:plasma membrane"/>
    <property type="evidence" value="ECO:0007669"/>
    <property type="project" value="UniProtKB-SubCell"/>
</dbReference>
<keyword evidence="4" id="KW-0813">Transport</keyword>
<evidence type="ECO:0000256" key="6">
    <source>
        <dbReference type="ARBA" id="ARBA00022989"/>
    </source>
</evidence>
<comment type="catalytic activity">
    <reaction evidence="16">
        <text>L-arginyl-L-alpha-amino acid(out) = L-arginyl-L-alpha-amino acid(in)</text>
        <dbReference type="Rhea" id="RHEA:79371"/>
        <dbReference type="ChEBI" id="CHEBI:84315"/>
    </reaction>
</comment>
<evidence type="ECO:0000256" key="16">
    <source>
        <dbReference type="ARBA" id="ARBA00044899"/>
    </source>
</evidence>
<comment type="catalytic activity">
    <reaction evidence="15">
        <text>L-aspartyl-L-lysine(out) = L-aspartyl-L-lysine(in)</text>
        <dbReference type="Rhea" id="RHEA:79411"/>
        <dbReference type="ChEBI" id="CHEBI:229953"/>
    </reaction>
</comment>